<sequence>MSDTTKADDRETPSEATSGYSSMASFRDATDKSTTKDAESSTKDTSSDRISAKKKVKDSIAELKKFRDFNLKDTSDVEVCSFFVGEYFKLHPETPEEEIISKEQLVATIHDYARTCREKLDNEIISDLVLKGRMANLWNRFLRDGSSIIDIVNLIETLILEFEISINEKKREVLERKKSDKSPTEEMQTAEGDKPIEDASVTAIKGSPSTTSPEDDKPIKKDTSVTSIKGSTATTSPEGDKPMEEDALVTSIKGSTATTSPEGEKPMEEDASVASIKGSTATTSPEGEKPMEEDASVASIKGPTATTSAAVASGSSSITKEFRSKWLKEMGRSIEESVEIVIQYYFQSERIERDLYNALQTIENRKTTTDTKSDEKFSEQLLEEGYLKESQKFIRTLKLLIRATLMLHKRRSKESFFSQEDSKGCQESKTEAVSQETVKQEG</sequence>
<evidence type="ECO:0000313" key="3">
    <source>
        <dbReference type="Proteomes" id="UP001054837"/>
    </source>
</evidence>
<organism evidence="2 3">
    <name type="scientific">Caerostris darwini</name>
    <dbReference type="NCBI Taxonomy" id="1538125"/>
    <lineage>
        <taxon>Eukaryota</taxon>
        <taxon>Metazoa</taxon>
        <taxon>Ecdysozoa</taxon>
        <taxon>Arthropoda</taxon>
        <taxon>Chelicerata</taxon>
        <taxon>Arachnida</taxon>
        <taxon>Araneae</taxon>
        <taxon>Araneomorphae</taxon>
        <taxon>Entelegynae</taxon>
        <taxon>Araneoidea</taxon>
        <taxon>Araneidae</taxon>
        <taxon>Caerostris</taxon>
    </lineage>
</organism>
<proteinExistence type="predicted"/>
<feature type="compositionally biased region" description="Basic and acidic residues" evidence="1">
    <location>
        <begin position="214"/>
        <end position="223"/>
    </location>
</feature>
<dbReference type="AlphaFoldDB" id="A0AAV4STC7"/>
<accession>A0AAV4STC7</accession>
<feature type="compositionally biased region" description="Basic and acidic residues" evidence="1">
    <location>
        <begin position="420"/>
        <end position="430"/>
    </location>
</feature>
<feature type="compositionally biased region" description="Basic and acidic residues" evidence="1">
    <location>
        <begin position="28"/>
        <end position="52"/>
    </location>
</feature>
<reference evidence="2 3" key="1">
    <citation type="submission" date="2021-06" db="EMBL/GenBank/DDBJ databases">
        <title>Caerostris darwini draft genome.</title>
        <authorList>
            <person name="Kono N."/>
            <person name="Arakawa K."/>
        </authorList>
    </citation>
    <scope>NUCLEOTIDE SEQUENCE [LARGE SCALE GENOMIC DNA]</scope>
</reference>
<feature type="compositionally biased region" description="Basic and acidic residues" evidence="1">
    <location>
        <begin position="1"/>
        <end position="13"/>
    </location>
</feature>
<dbReference type="EMBL" id="BPLQ01008199">
    <property type="protein sequence ID" value="GIY35817.1"/>
    <property type="molecule type" value="Genomic_DNA"/>
</dbReference>
<evidence type="ECO:0000313" key="2">
    <source>
        <dbReference type="EMBL" id="GIY35817.1"/>
    </source>
</evidence>
<keyword evidence="3" id="KW-1185">Reference proteome</keyword>
<name>A0AAV4STC7_9ARAC</name>
<feature type="region of interest" description="Disordered" evidence="1">
    <location>
        <begin position="1"/>
        <end position="52"/>
    </location>
</feature>
<gene>
    <name evidence="2" type="ORF">CDAR_404101</name>
</gene>
<feature type="region of interest" description="Disordered" evidence="1">
    <location>
        <begin position="412"/>
        <end position="442"/>
    </location>
</feature>
<feature type="compositionally biased region" description="Polar residues" evidence="1">
    <location>
        <begin position="431"/>
        <end position="442"/>
    </location>
</feature>
<feature type="compositionally biased region" description="Polar residues" evidence="1">
    <location>
        <begin position="224"/>
        <end position="237"/>
    </location>
</feature>
<dbReference type="Proteomes" id="UP001054837">
    <property type="component" value="Unassembled WGS sequence"/>
</dbReference>
<feature type="compositionally biased region" description="Polar residues" evidence="1">
    <location>
        <begin position="14"/>
        <end position="24"/>
    </location>
</feature>
<feature type="compositionally biased region" description="Polar residues" evidence="1">
    <location>
        <begin position="252"/>
        <end position="261"/>
    </location>
</feature>
<feature type="compositionally biased region" description="Basic and acidic residues" evidence="1">
    <location>
        <begin position="173"/>
        <end position="184"/>
    </location>
</feature>
<evidence type="ECO:0000256" key="1">
    <source>
        <dbReference type="SAM" id="MobiDB-lite"/>
    </source>
</evidence>
<protein>
    <submittedName>
        <fullName evidence="2">Uncharacterized protein</fullName>
    </submittedName>
</protein>
<comment type="caution">
    <text evidence="2">The sequence shown here is derived from an EMBL/GenBank/DDBJ whole genome shotgun (WGS) entry which is preliminary data.</text>
</comment>
<feature type="compositionally biased region" description="Low complexity" evidence="1">
    <location>
        <begin position="304"/>
        <end position="314"/>
    </location>
</feature>
<feature type="region of interest" description="Disordered" evidence="1">
    <location>
        <begin position="173"/>
        <end position="314"/>
    </location>
</feature>